<sequence length="294" mass="33665">MNALRAFESAARLLNFRMASEELNITHSAISHHIRNLEEQLGVKLFSRSGRNVVLTESGLFYLPILTDCFDRISDGTRLLQSRERPKTLIVQVYITVAMYWLLPRIHDFYQASNGIQAQLNTSYLNWDFDKSGTDVGIIWANKKDPDLVYLHLAEARLSPMCHQDIMTGKSPIKEPKDLLNHHILQLFNHNQDWIMWFKEAGIEGWAPDQALTFDNYLLALEAARKGHGIAMTNSPFAAPRDANETLIRPFGDQSCHSGDWYLVCKKELIDSPKVKAFHKWIINELATETKKKA</sequence>
<dbReference type="RefSeq" id="WP_380253995.1">
    <property type="nucleotide sequence ID" value="NZ_JBHUII010000011.1"/>
</dbReference>
<evidence type="ECO:0000256" key="1">
    <source>
        <dbReference type="ARBA" id="ARBA00009437"/>
    </source>
</evidence>
<dbReference type="Gene3D" id="1.10.10.10">
    <property type="entry name" value="Winged helix-like DNA-binding domain superfamily/Winged helix DNA-binding domain"/>
    <property type="match status" value="1"/>
</dbReference>
<dbReference type="InterPro" id="IPR000847">
    <property type="entry name" value="LysR_HTH_N"/>
</dbReference>
<reference evidence="7" key="1">
    <citation type="journal article" date="2019" name="Int. J. Syst. Evol. Microbiol.">
        <title>The Global Catalogue of Microorganisms (GCM) 10K type strain sequencing project: providing services to taxonomists for standard genome sequencing and annotation.</title>
        <authorList>
            <consortium name="The Broad Institute Genomics Platform"/>
            <consortium name="The Broad Institute Genome Sequencing Center for Infectious Disease"/>
            <person name="Wu L."/>
            <person name="Ma J."/>
        </authorList>
    </citation>
    <scope>NUCLEOTIDE SEQUENCE [LARGE SCALE GENOMIC DNA]</scope>
    <source>
        <strain evidence="7">CGMCC 4.7192</strain>
    </source>
</reference>
<keyword evidence="3" id="KW-0238">DNA-binding</keyword>
<gene>
    <name evidence="6" type="ORF">ACFSKO_17420</name>
</gene>
<dbReference type="InterPro" id="IPR058163">
    <property type="entry name" value="LysR-type_TF_proteobact-type"/>
</dbReference>
<accession>A0ABW5BML1</accession>
<evidence type="ECO:0000256" key="4">
    <source>
        <dbReference type="ARBA" id="ARBA00023163"/>
    </source>
</evidence>
<feature type="domain" description="HTH lysR-type" evidence="5">
    <location>
        <begin position="1"/>
        <end position="56"/>
    </location>
</feature>
<dbReference type="Proteomes" id="UP001597294">
    <property type="component" value="Unassembled WGS sequence"/>
</dbReference>
<dbReference type="PRINTS" id="PR00039">
    <property type="entry name" value="HTHLYSR"/>
</dbReference>
<protein>
    <submittedName>
        <fullName evidence="6">LysR substrate-binding domain-containing protein</fullName>
    </submittedName>
</protein>
<keyword evidence="2" id="KW-0805">Transcription regulation</keyword>
<dbReference type="Gene3D" id="3.40.190.10">
    <property type="entry name" value="Periplasmic binding protein-like II"/>
    <property type="match status" value="2"/>
</dbReference>
<comment type="caution">
    <text evidence="6">The sequence shown here is derived from an EMBL/GenBank/DDBJ whole genome shotgun (WGS) entry which is preliminary data.</text>
</comment>
<evidence type="ECO:0000313" key="6">
    <source>
        <dbReference type="EMBL" id="MFD2207407.1"/>
    </source>
</evidence>
<dbReference type="PROSITE" id="PS50931">
    <property type="entry name" value="HTH_LYSR"/>
    <property type="match status" value="1"/>
</dbReference>
<organism evidence="6 7">
    <name type="scientific">Kiloniella antarctica</name>
    <dbReference type="NCBI Taxonomy" id="1550907"/>
    <lineage>
        <taxon>Bacteria</taxon>
        <taxon>Pseudomonadati</taxon>
        <taxon>Pseudomonadota</taxon>
        <taxon>Alphaproteobacteria</taxon>
        <taxon>Rhodospirillales</taxon>
        <taxon>Kiloniellaceae</taxon>
        <taxon>Kiloniella</taxon>
    </lineage>
</organism>
<dbReference type="PANTHER" id="PTHR30537">
    <property type="entry name" value="HTH-TYPE TRANSCRIPTIONAL REGULATOR"/>
    <property type="match status" value="1"/>
</dbReference>
<evidence type="ECO:0000256" key="3">
    <source>
        <dbReference type="ARBA" id="ARBA00023125"/>
    </source>
</evidence>
<dbReference type="PANTHER" id="PTHR30537:SF74">
    <property type="entry name" value="HTH-TYPE TRANSCRIPTIONAL REGULATOR TRPI"/>
    <property type="match status" value="1"/>
</dbReference>
<dbReference type="InterPro" id="IPR005119">
    <property type="entry name" value="LysR_subst-bd"/>
</dbReference>
<evidence type="ECO:0000313" key="7">
    <source>
        <dbReference type="Proteomes" id="UP001597294"/>
    </source>
</evidence>
<keyword evidence="7" id="KW-1185">Reference proteome</keyword>
<name>A0ABW5BML1_9PROT</name>
<proteinExistence type="inferred from homology"/>
<evidence type="ECO:0000256" key="2">
    <source>
        <dbReference type="ARBA" id="ARBA00023015"/>
    </source>
</evidence>
<dbReference type="SUPFAM" id="SSF53850">
    <property type="entry name" value="Periplasmic binding protein-like II"/>
    <property type="match status" value="1"/>
</dbReference>
<dbReference type="EMBL" id="JBHUII010000011">
    <property type="protein sequence ID" value="MFD2207407.1"/>
    <property type="molecule type" value="Genomic_DNA"/>
</dbReference>
<evidence type="ECO:0000259" key="5">
    <source>
        <dbReference type="PROSITE" id="PS50931"/>
    </source>
</evidence>
<dbReference type="InterPro" id="IPR036390">
    <property type="entry name" value="WH_DNA-bd_sf"/>
</dbReference>
<dbReference type="InterPro" id="IPR036388">
    <property type="entry name" value="WH-like_DNA-bd_sf"/>
</dbReference>
<comment type="similarity">
    <text evidence="1">Belongs to the LysR transcriptional regulatory family.</text>
</comment>
<dbReference type="SUPFAM" id="SSF46785">
    <property type="entry name" value="Winged helix' DNA-binding domain"/>
    <property type="match status" value="1"/>
</dbReference>
<keyword evidence="4" id="KW-0804">Transcription</keyword>
<dbReference type="Pfam" id="PF00126">
    <property type="entry name" value="HTH_1"/>
    <property type="match status" value="1"/>
</dbReference>
<dbReference type="Pfam" id="PF03466">
    <property type="entry name" value="LysR_substrate"/>
    <property type="match status" value="1"/>
</dbReference>